<organism evidence="1 2">
    <name type="scientific">Dreissena polymorpha</name>
    <name type="common">Zebra mussel</name>
    <name type="synonym">Mytilus polymorpha</name>
    <dbReference type="NCBI Taxonomy" id="45954"/>
    <lineage>
        <taxon>Eukaryota</taxon>
        <taxon>Metazoa</taxon>
        <taxon>Spiralia</taxon>
        <taxon>Lophotrochozoa</taxon>
        <taxon>Mollusca</taxon>
        <taxon>Bivalvia</taxon>
        <taxon>Autobranchia</taxon>
        <taxon>Heteroconchia</taxon>
        <taxon>Euheterodonta</taxon>
        <taxon>Imparidentia</taxon>
        <taxon>Neoheterodontei</taxon>
        <taxon>Myida</taxon>
        <taxon>Dreissenoidea</taxon>
        <taxon>Dreissenidae</taxon>
        <taxon>Dreissena</taxon>
    </lineage>
</organism>
<comment type="caution">
    <text evidence="1">The sequence shown here is derived from an EMBL/GenBank/DDBJ whole genome shotgun (WGS) entry which is preliminary data.</text>
</comment>
<reference evidence="1" key="2">
    <citation type="submission" date="2020-11" db="EMBL/GenBank/DDBJ databases">
        <authorList>
            <person name="McCartney M.A."/>
            <person name="Auch B."/>
            <person name="Kono T."/>
            <person name="Mallez S."/>
            <person name="Becker A."/>
            <person name="Gohl D.M."/>
            <person name="Silverstein K.A.T."/>
            <person name="Koren S."/>
            <person name="Bechman K.B."/>
            <person name="Herman A."/>
            <person name="Abrahante J.E."/>
            <person name="Garbe J."/>
        </authorList>
    </citation>
    <scope>NUCLEOTIDE SEQUENCE</scope>
    <source>
        <strain evidence="1">Duluth1</strain>
        <tissue evidence="1">Whole animal</tissue>
    </source>
</reference>
<evidence type="ECO:0000313" key="1">
    <source>
        <dbReference type="EMBL" id="KAH3795222.1"/>
    </source>
</evidence>
<keyword evidence="2" id="KW-1185">Reference proteome</keyword>
<name>A0A9D4FBJ4_DREPO</name>
<dbReference type="Proteomes" id="UP000828390">
    <property type="component" value="Unassembled WGS sequence"/>
</dbReference>
<reference evidence="1" key="1">
    <citation type="journal article" date="2019" name="bioRxiv">
        <title>The Genome of the Zebra Mussel, Dreissena polymorpha: A Resource for Invasive Species Research.</title>
        <authorList>
            <person name="McCartney M.A."/>
            <person name="Auch B."/>
            <person name="Kono T."/>
            <person name="Mallez S."/>
            <person name="Zhang Y."/>
            <person name="Obille A."/>
            <person name="Becker A."/>
            <person name="Abrahante J.E."/>
            <person name="Garbe J."/>
            <person name="Badalamenti J.P."/>
            <person name="Herman A."/>
            <person name="Mangelson H."/>
            <person name="Liachko I."/>
            <person name="Sullivan S."/>
            <person name="Sone E.D."/>
            <person name="Koren S."/>
            <person name="Silverstein K.A.T."/>
            <person name="Beckman K.B."/>
            <person name="Gohl D.M."/>
        </authorList>
    </citation>
    <scope>NUCLEOTIDE SEQUENCE</scope>
    <source>
        <strain evidence="1">Duluth1</strain>
        <tissue evidence="1">Whole animal</tissue>
    </source>
</reference>
<sequence length="86" mass="10200">MNTLINIRSAIKKYLKDICRNIDIVRDIEFVRNNRTLDGFLKSRTVAGLSRPTQHKEILTKEDLEKTATFRRIKTFQLYYDKQHGT</sequence>
<accession>A0A9D4FBJ4</accession>
<gene>
    <name evidence="1" type="ORF">DPMN_148770</name>
</gene>
<dbReference type="EMBL" id="JAIWYP010000007">
    <property type="protein sequence ID" value="KAH3795222.1"/>
    <property type="molecule type" value="Genomic_DNA"/>
</dbReference>
<protein>
    <submittedName>
        <fullName evidence="1">Uncharacterized protein</fullName>
    </submittedName>
</protein>
<evidence type="ECO:0000313" key="2">
    <source>
        <dbReference type="Proteomes" id="UP000828390"/>
    </source>
</evidence>
<proteinExistence type="predicted"/>
<dbReference type="AlphaFoldDB" id="A0A9D4FBJ4"/>